<proteinExistence type="predicted"/>
<dbReference type="AlphaFoldDB" id="A0A3S0JZW8"/>
<dbReference type="EMBL" id="RXMA01000064">
    <property type="protein sequence ID" value="RTR11816.1"/>
    <property type="molecule type" value="Genomic_DNA"/>
</dbReference>
<dbReference type="InterPro" id="IPR008868">
    <property type="entry name" value="TniB"/>
</dbReference>
<name>A0A3S0JZW8_9PROT</name>
<feature type="domain" description="AAA+ ATPase" evidence="1">
    <location>
        <begin position="58"/>
        <end position="206"/>
    </location>
</feature>
<comment type="caution">
    <text evidence="2">The sequence shown here is derived from an EMBL/GenBank/DDBJ whole genome shotgun (WGS) entry which is preliminary data.</text>
</comment>
<dbReference type="InterPro" id="IPR052026">
    <property type="entry name" value="ExeA_AAA_ATPase_DNA-bind"/>
</dbReference>
<gene>
    <name evidence="2" type="ORF">EJ903_25825</name>
</gene>
<keyword evidence="3" id="KW-1185">Reference proteome</keyword>
<protein>
    <submittedName>
        <fullName evidence="2">Transposase</fullName>
    </submittedName>
</protein>
<evidence type="ECO:0000259" key="1">
    <source>
        <dbReference type="SMART" id="SM00382"/>
    </source>
</evidence>
<organism evidence="2 3">
    <name type="scientific">Azospirillum griseum</name>
    <dbReference type="NCBI Taxonomy" id="2496639"/>
    <lineage>
        <taxon>Bacteria</taxon>
        <taxon>Pseudomonadati</taxon>
        <taxon>Pseudomonadota</taxon>
        <taxon>Alphaproteobacteria</taxon>
        <taxon>Rhodospirillales</taxon>
        <taxon>Azospirillaceae</taxon>
        <taxon>Azospirillum</taxon>
    </lineage>
</organism>
<dbReference type="PANTHER" id="PTHR35894:SF1">
    <property type="entry name" value="PHOSPHORIBULOKINASE _ URIDINE KINASE FAMILY"/>
    <property type="match status" value="1"/>
</dbReference>
<dbReference type="Pfam" id="PF05621">
    <property type="entry name" value="TniB"/>
    <property type="match status" value="1"/>
</dbReference>
<evidence type="ECO:0000313" key="3">
    <source>
        <dbReference type="Proteomes" id="UP000277007"/>
    </source>
</evidence>
<dbReference type="OrthoDB" id="14765at2"/>
<dbReference type="InterPro" id="IPR003593">
    <property type="entry name" value="AAA+_ATPase"/>
</dbReference>
<accession>A0A3S0JZW8</accession>
<dbReference type="PANTHER" id="PTHR35894">
    <property type="entry name" value="GENERAL SECRETION PATHWAY PROTEIN A-RELATED"/>
    <property type="match status" value="1"/>
</dbReference>
<sequence>MVMSEGFEHLHPAYREYACLADHERIEWIRADRWINHRRAEAALGKLEDLLTYPKRDRMPCLLLFGDVGMGKTKIVRKFVRDHPAVFNEGTGVTTMPVVAFQMPTQPDEGDFYDELLTALGVPQRRAGTVRGARNLCRRLLGEMNARMLVIDEVHAMLAGTYRQQRIFLNTLRFLSNDLRIPLVCAGTDEARMALLTDQQLADRFDALELARWRDDQAFGDLLASLAAILPLRRRSSLSNATVSRRVLSMTDGITVRVFRLIETVAIAAIRSGREMIDEESFTTDDLVLPLVSMTVKAQRGLGRKTSAAV</sequence>
<dbReference type="Proteomes" id="UP000277007">
    <property type="component" value="Unassembled WGS sequence"/>
</dbReference>
<dbReference type="InterPro" id="IPR027417">
    <property type="entry name" value="P-loop_NTPase"/>
</dbReference>
<evidence type="ECO:0000313" key="2">
    <source>
        <dbReference type="EMBL" id="RTR11816.1"/>
    </source>
</evidence>
<dbReference type="SMART" id="SM00382">
    <property type="entry name" value="AAA"/>
    <property type="match status" value="1"/>
</dbReference>
<dbReference type="Gene3D" id="3.40.50.300">
    <property type="entry name" value="P-loop containing nucleotide triphosphate hydrolases"/>
    <property type="match status" value="1"/>
</dbReference>
<dbReference type="SUPFAM" id="SSF52540">
    <property type="entry name" value="P-loop containing nucleoside triphosphate hydrolases"/>
    <property type="match status" value="1"/>
</dbReference>
<reference evidence="2 3" key="1">
    <citation type="submission" date="2018-12" db="EMBL/GenBank/DDBJ databases">
        <authorList>
            <person name="Yang Y."/>
        </authorList>
    </citation>
    <scope>NUCLEOTIDE SEQUENCE [LARGE SCALE GENOMIC DNA]</scope>
    <source>
        <strain evidence="2 3">L-25-5w-1</strain>
    </source>
</reference>